<evidence type="ECO:0000313" key="2">
    <source>
        <dbReference type="EMBL" id="KAK7302748.1"/>
    </source>
</evidence>
<dbReference type="AlphaFoldDB" id="A0AAN9PLZ3"/>
<dbReference type="EMBL" id="JAYKXN010000003">
    <property type="protein sequence ID" value="KAK7302748.1"/>
    <property type="molecule type" value="Genomic_DNA"/>
</dbReference>
<gene>
    <name evidence="2" type="ORF">RJT34_13644</name>
</gene>
<dbReference type="Proteomes" id="UP001359559">
    <property type="component" value="Unassembled WGS sequence"/>
</dbReference>
<keyword evidence="3" id="KW-1185">Reference proteome</keyword>
<sequence length="145" mass="16585">MWKGGLRRKKKEESGTPVRKWVLAKFRFWPNDVQRITTLSFKGVEWGQQQSVAWDSQVVRPFSYSYGKCQHSLARLGCQDKAQGESGRESAYSPKDSHPSTRGPIVEIVWTQVIHTPFSSSCVFFIFFTVPLILIPHSETNCCKC</sequence>
<accession>A0AAN9PLZ3</accession>
<organism evidence="2 3">
    <name type="scientific">Clitoria ternatea</name>
    <name type="common">Butterfly pea</name>
    <dbReference type="NCBI Taxonomy" id="43366"/>
    <lineage>
        <taxon>Eukaryota</taxon>
        <taxon>Viridiplantae</taxon>
        <taxon>Streptophyta</taxon>
        <taxon>Embryophyta</taxon>
        <taxon>Tracheophyta</taxon>
        <taxon>Spermatophyta</taxon>
        <taxon>Magnoliopsida</taxon>
        <taxon>eudicotyledons</taxon>
        <taxon>Gunneridae</taxon>
        <taxon>Pentapetalae</taxon>
        <taxon>rosids</taxon>
        <taxon>fabids</taxon>
        <taxon>Fabales</taxon>
        <taxon>Fabaceae</taxon>
        <taxon>Papilionoideae</taxon>
        <taxon>50 kb inversion clade</taxon>
        <taxon>NPAAA clade</taxon>
        <taxon>indigoferoid/millettioid clade</taxon>
        <taxon>Phaseoleae</taxon>
        <taxon>Clitoria</taxon>
    </lineage>
</organism>
<comment type="caution">
    <text evidence="2">The sequence shown here is derived from an EMBL/GenBank/DDBJ whole genome shotgun (WGS) entry which is preliminary data.</text>
</comment>
<evidence type="ECO:0000256" key="1">
    <source>
        <dbReference type="SAM" id="MobiDB-lite"/>
    </source>
</evidence>
<protein>
    <submittedName>
        <fullName evidence="2">Uncharacterized protein</fullName>
    </submittedName>
</protein>
<feature type="region of interest" description="Disordered" evidence="1">
    <location>
        <begin position="80"/>
        <end position="100"/>
    </location>
</feature>
<proteinExistence type="predicted"/>
<evidence type="ECO:0000313" key="3">
    <source>
        <dbReference type="Proteomes" id="UP001359559"/>
    </source>
</evidence>
<reference evidence="2 3" key="1">
    <citation type="submission" date="2024-01" db="EMBL/GenBank/DDBJ databases">
        <title>The genomes of 5 underutilized Papilionoideae crops provide insights into root nodulation and disease resistance.</title>
        <authorList>
            <person name="Yuan L."/>
        </authorList>
    </citation>
    <scope>NUCLEOTIDE SEQUENCE [LARGE SCALE GENOMIC DNA]</scope>
    <source>
        <strain evidence="2">LY-2023</strain>
        <tissue evidence="2">Leaf</tissue>
    </source>
</reference>
<name>A0AAN9PLZ3_CLITE</name>